<sequence length="305" mass="33627">MTSAEAMRTEAAALLRAAPERLRVPFDDEDLRRWIEYRPTPRRPGMGLGELGDDGRKAAHRLLATALAPHAFAQAMAIVALEEVLDRAEGYRRGRHSADYWVVVFGTPAPGERWGWRFEGHHLSVTMTLDGDTVYSTPVFFGANPLATAYRGRPVLAPLAPEQDLGWAVLDAVPRNLLPQVVRTATAPADIYSGPRADVTPPPPGLPAVELPDAARDRLDELVALYLERLPADIAPRVDRDRLSFAWQGPAVRGGRHYYRVQGPDLLIEYDNTADDGNHAHTVLRRPGSDFGGDVLRAHRAARPH</sequence>
<dbReference type="PANTHER" id="PTHR37489">
    <property type="entry name" value="DUF3500 DOMAIN-CONTAINING PROTEIN"/>
    <property type="match status" value="1"/>
</dbReference>
<gene>
    <name evidence="1" type="ORF">GCM10022255_010590</name>
</gene>
<accession>A0ABP8CYQ1</accession>
<organism evidence="1 2">
    <name type="scientific">Dactylosporangium darangshiense</name>
    <dbReference type="NCBI Taxonomy" id="579108"/>
    <lineage>
        <taxon>Bacteria</taxon>
        <taxon>Bacillati</taxon>
        <taxon>Actinomycetota</taxon>
        <taxon>Actinomycetes</taxon>
        <taxon>Micromonosporales</taxon>
        <taxon>Micromonosporaceae</taxon>
        <taxon>Dactylosporangium</taxon>
    </lineage>
</organism>
<dbReference type="Pfam" id="PF12006">
    <property type="entry name" value="DUF3500"/>
    <property type="match status" value="1"/>
</dbReference>
<reference evidence="2" key="1">
    <citation type="journal article" date="2019" name="Int. J. Syst. Evol. Microbiol.">
        <title>The Global Catalogue of Microorganisms (GCM) 10K type strain sequencing project: providing services to taxonomists for standard genome sequencing and annotation.</title>
        <authorList>
            <consortium name="The Broad Institute Genomics Platform"/>
            <consortium name="The Broad Institute Genome Sequencing Center for Infectious Disease"/>
            <person name="Wu L."/>
            <person name="Ma J."/>
        </authorList>
    </citation>
    <scope>NUCLEOTIDE SEQUENCE [LARGE SCALE GENOMIC DNA]</scope>
    <source>
        <strain evidence="2">JCM 17441</strain>
    </source>
</reference>
<keyword evidence="2" id="KW-1185">Reference proteome</keyword>
<name>A0ABP8CYQ1_9ACTN</name>
<proteinExistence type="predicted"/>
<dbReference type="EMBL" id="BAABAT010000002">
    <property type="protein sequence ID" value="GAA4245028.1"/>
    <property type="molecule type" value="Genomic_DNA"/>
</dbReference>
<evidence type="ECO:0000313" key="1">
    <source>
        <dbReference type="EMBL" id="GAA4245028.1"/>
    </source>
</evidence>
<dbReference type="Proteomes" id="UP001500620">
    <property type="component" value="Unassembled WGS sequence"/>
</dbReference>
<evidence type="ECO:0000313" key="2">
    <source>
        <dbReference type="Proteomes" id="UP001500620"/>
    </source>
</evidence>
<comment type="caution">
    <text evidence="1">The sequence shown here is derived from an EMBL/GenBank/DDBJ whole genome shotgun (WGS) entry which is preliminary data.</text>
</comment>
<dbReference type="InterPro" id="IPR021889">
    <property type="entry name" value="DUF3500"/>
</dbReference>
<protein>
    <submittedName>
        <fullName evidence="1">DUF3500 domain-containing protein</fullName>
    </submittedName>
</protein>
<dbReference type="PANTHER" id="PTHR37489:SF1">
    <property type="entry name" value="DUF3500 DOMAIN-CONTAINING PROTEIN"/>
    <property type="match status" value="1"/>
</dbReference>